<sequence length="50" mass="5490">MNLLGQLYPTFLVGIGFHPLSAQVLRVLSSQTLKSPHLLSSTNRSVLILK</sequence>
<organism evidence="1 2">
    <name type="scientific">Lyngbya aestuarii BL J</name>
    <dbReference type="NCBI Taxonomy" id="1348334"/>
    <lineage>
        <taxon>Bacteria</taxon>
        <taxon>Bacillati</taxon>
        <taxon>Cyanobacteriota</taxon>
        <taxon>Cyanophyceae</taxon>
        <taxon>Oscillatoriophycideae</taxon>
        <taxon>Oscillatoriales</taxon>
        <taxon>Microcoleaceae</taxon>
        <taxon>Lyngbya</taxon>
    </lineage>
</organism>
<evidence type="ECO:0000313" key="2">
    <source>
        <dbReference type="Proteomes" id="UP000017127"/>
    </source>
</evidence>
<dbReference type="AlphaFoldDB" id="U7Q9K9"/>
<dbReference type="Proteomes" id="UP000017127">
    <property type="component" value="Unassembled WGS sequence"/>
</dbReference>
<dbReference type="EMBL" id="AUZM01000094">
    <property type="protein sequence ID" value="ERT04499.1"/>
    <property type="molecule type" value="Genomic_DNA"/>
</dbReference>
<comment type="caution">
    <text evidence="1">The sequence shown here is derived from an EMBL/GenBank/DDBJ whole genome shotgun (WGS) entry which is preliminary data.</text>
</comment>
<gene>
    <name evidence="1" type="ORF">M595_5553</name>
</gene>
<protein>
    <submittedName>
        <fullName evidence="1">Uncharacterized protein</fullName>
    </submittedName>
</protein>
<accession>U7Q9K9</accession>
<proteinExistence type="predicted"/>
<reference evidence="1 2" key="1">
    <citation type="journal article" date="2013" name="Front. Microbiol.">
        <title>Comparative genomic analyses of the cyanobacterium, Lyngbya aestuarii BL J, a powerful hydrogen producer.</title>
        <authorList>
            <person name="Kothari A."/>
            <person name="Vaughn M."/>
            <person name="Garcia-Pichel F."/>
        </authorList>
    </citation>
    <scope>NUCLEOTIDE SEQUENCE [LARGE SCALE GENOMIC DNA]</scope>
    <source>
        <strain evidence="1 2">BL J</strain>
    </source>
</reference>
<evidence type="ECO:0000313" key="1">
    <source>
        <dbReference type="EMBL" id="ERT04499.1"/>
    </source>
</evidence>
<name>U7Q9K9_9CYAN</name>
<keyword evidence="2" id="KW-1185">Reference proteome</keyword>